<evidence type="ECO:0000313" key="1">
    <source>
        <dbReference type="EMBL" id="SDR51270.1"/>
    </source>
</evidence>
<evidence type="ECO:0000313" key="2">
    <source>
        <dbReference type="Proteomes" id="UP000183487"/>
    </source>
</evidence>
<accession>A0A1H1JMW5</accession>
<reference evidence="2" key="1">
    <citation type="submission" date="2016-10" db="EMBL/GenBank/DDBJ databases">
        <authorList>
            <person name="Varghese N."/>
        </authorList>
    </citation>
    <scope>NUCLEOTIDE SEQUENCE [LARGE SCALE GENOMIC DNA]</scope>
    <source>
        <strain evidence="2">GAS106B</strain>
    </source>
</reference>
<gene>
    <name evidence="1" type="ORF">SAMN05443245_6879</name>
</gene>
<protein>
    <submittedName>
        <fullName evidence="1">Uncharacterized protein</fullName>
    </submittedName>
</protein>
<keyword evidence="2" id="KW-1185">Reference proteome</keyword>
<proteinExistence type="predicted"/>
<dbReference type="AlphaFoldDB" id="A0A1H1JMW5"/>
<dbReference type="EMBL" id="FNKP01000003">
    <property type="protein sequence ID" value="SDR51270.1"/>
    <property type="molecule type" value="Genomic_DNA"/>
</dbReference>
<dbReference type="Proteomes" id="UP000183487">
    <property type="component" value="Unassembled WGS sequence"/>
</dbReference>
<organism evidence="1 2">
    <name type="scientific">Paraburkholderia fungorum</name>
    <dbReference type="NCBI Taxonomy" id="134537"/>
    <lineage>
        <taxon>Bacteria</taxon>
        <taxon>Pseudomonadati</taxon>
        <taxon>Pseudomonadota</taxon>
        <taxon>Betaproteobacteria</taxon>
        <taxon>Burkholderiales</taxon>
        <taxon>Burkholderiaceae</taxon>
        <taxon>Paraburkholderia</taxon>
    </lineage>
</organism>
<name>A0A1H1JMW5_9BURK</name>
<sequence length="119" mass="13186">MVSVSHVAQAAALVNRVKRRRLTALLFERGIYNSNDLTGREGVVKTHSPFLEPDVCLRRIRMTAKRRVAAARRLNGDRPLRPMHCQIGSYFGCGKLPSTNARVCARSVFAYAAVVCTDA</sequence>